<organism evidence="1">
    <name type="scientific">Siphoviridae sp. ctxdc10</name>
    <dbReference type="NCBI Taxonomy" id="2825740"/>
    <lineage>
        <taxon>Viruses</taxon>
        <taxon>Duplodnaviria</taxon>
        <taxon>Heunggongvirae</taxon>
        <taxon>Uroviricota</taxon>
        <taxon>Caudoviricetes</taxon>
    </lineage>
</organism>
<name>A0A8S5TSF0_9CAUD</name>
<evidence type="ECO:0000313" key="1">
    <source>
        <dbReference type="EMBL" id="DAF85107.1"/>
    </source>
</evidence>
<sequence length="36" mass="4321">MPLYPEGSVKYTKSRRNIQQQMQIKFEEGIKGFKLF</sequence>
<dbReference type="EMBL" id="BK015918">
    <property type="protein sequence ID" value="DAF85107.1"/>
    <property type="molecule type" value="Genomic_DNA"/>
</dbReference>
<proteinExistence type="predicted"/>
<accession>A0A8S5TSF0</accession>
<protein>
    <submittedName>
        <fullName evidence="1">Uncharacterized protein</fullName>
    </submittedName>
</protein>
<reference evidence="1" key="1">
    <citation type="journal article" date="2021" name="Proc. Natl. Acad. Sci. U.S.A.">
        <title>A Catalog of Tens of Thousands of Viruses from Human Metagenomes Reveals Hidden Associations with Chronic Diseases.</title>
        <authorList>
            <person name="Tisza M.J."/>
            <person name="Buck C.B."/>
        </authorList>
    </citation>
    <scope>NUCLEOTIDE SEQUENCE</scope>
    <source>
        <strain evidence="1">Ctxdc10</strain>
    </source>
</reference>